<dbReference type="PANTHER" id="PTHR47540">
    <property type="entry name" value="THIAMINE REPRESSIBLE GENES REGULATORY PROTEIN THI5"/>
    <property type="match status" value="1"/>
</dbReference>
<name>A0ABR0K4W1_9EURO</name>
<comment type="subcellular location">
    <subcellularLocation>
        <location evidence="1">Nucleus</location>
    </subcellularLocation>
</comment>
<keyword evidence="3" id="KW-0805">Transcription regulation</keyword>
<keyword evidence="4" id="KW-0238">DNA-binding</keyword>
<proteinExistence type="predicted"/>
<feature type="compositionally biased region" description="Polar residues" evidence="7">
    <location>
        <begin position="1"/>
        <end position="11"/>
    </location>
</feature>
<dbReference type="SMART" id="SM00906">
    <property type="entry name" value="Fungal_trans"/>
    <property type="match status" value="1"/>
</dbReference>
<keyword evidence="10" id="KW-1185">Reference proteome</keyword>
<comment type="caution">
    <text evidence="9">The sequence shown here is derived from an EMBL/GenBank/DDBJ whole genome shotgun (WGS) entry which is preliminary data.</text>
</comment>
<evidence type="ECO:0000259" key="8">
    <source>
        <dbReference type="PROSITE" id="PS50048"/>
    </source>
</evidence>
<evidence type="ECO:0000256" key="4">
    <source>
        <dbReference type="ARBA" id="ARBA00023125"/>
    </source>
</evidence>
<dbReference type="InterPro" id="IPR001138">
    <property type="entry name" value="Zn2Cys6_DnaBD"/>
</dbReference>
<evidence type="ECO:0000256" key="7">
    <source>
        <dbReference type="SAM" id="MobiDB-lite"/>
    </source>
</evidence>
<dbReference type="Pfam" id="PF00172">
    <property type="entry name" value="Zn_clus"/>
    <property type="match status" value="1"/>
</dbReference>
<feature type="region of interest" description="Disordered" evidence="7">
    <location>
        <begin position="659"/>
        <end position="694"/>
    </location>
</feature>
<feature type="compositionally biased region" description="Basic residues" evidence="7">
    <location>
        <begin position="12"/>
        <end position="21"/>
    </location>
</feature>
<evidence type="ECO:0000256" key="1">
    <source>
        <dbReference type="ARBA" id="ARBA00004123"/>
    </source>
</evidence>
<feature type="region of interest" description="Disordered" evidence="7">
    <location>
        <begin position="91"/>
        <end position="127"/>
    </location>
</feature>
<evidence type="ECO:0000313" key="10">
    <source>
        <dbReference type="Proteomes" id="UP001345013"/>
    </source>
</evidence>
<dbReference type="SMART" id="SM00066">
    <property type="entry name" value="GAL4"/>
    <property type="match status" value="1"/>
</dbReference>
<keyword evidence="5" id="KW-0804">Transcription</keyword>
<dbReference type="CDD" id="cd00067">
    <property type="entry name" value="GAL4"/>
    <property type="match status" value="1"/>
</dbReference>
<dbReference type="Pfam" id="PF04082">
    <property type="entry name" value="Fungal_trans"/>
    <property type="match status" value="1"/>
</dbReference>
<accession>A0ABR0K4W1</accession>
<dbReference type="PANTHER" id="PTHR47540:SF2">
    <property type="entry name" value="ZN(II)2CYS6 TRANSCRIPTION FACTOR (EUROFUNG)"/>
    <property type="match status" value="1"/>
</dbReference>
<feature type="compositionally biased region" description="Polar residues" evidence="7">
    <location>
        <begin position="668"/>
        <end position="679"/>
    </location>
</feature>
<keyword evidence="6" id="KW-0539">Nucleus</keyword>
<evidence type="ECO:0000256" key="3">
    <source>
        <dbReference type="ARBA" id="ARBA00023015"/>
    </source>
</evidence>
<dbReference type="InterPro" id="IPR051711">
    <property type="entry name" value="Stress_Response_Reg"/>
</dbReference>
<organism evidence="9 10">
    <name type="scientific">Lithohypha guttulata</name>
    <dbReference type="NCBI Taxonomy" id="1690604"/>
    <lineage>
        <taxon>Eukaryota</taxon>
        <taxon>Fungi</taxon>
        <taxon>Dikarya</taxon>
        <taxon>Ascomycota</taxon>
        <taxon>Pezizomycotina</taxon>
        <taxon>Eurotiomycetes</taxon>
        <taxon>Chaetothyriomycetidae</taxon>
        <taxon>Chaetothyriales</taxon>
        <taxon>Trichomeriaceae</taxon>
        <taxon>Lithohypha</taxon>
    </lineage>
</organism>
<dbReference type="Gene3D" id="4.10.240.10">
    <property type="entry name" value="Zn(2)-C6 fungal-type DNA-binding domain"/>
    <property type="match status" value="1"/>
</dbReference>
<dbReference type="EMBL" id="JAVRRG010000092">
    <property type="protein sequence ID" value="KAK5087340.1"/>
    <property type="molecule type" value="Genomic_DNA"/>
</dbReference>
<keyword evidence="2" id="KW-0479">Metal-binding</keyword>
<evidence type="ECO:0000313" key="9">
    <source>
        <dbReference type="EMBL" id="KAK5087340.1"/>
    </source>
</evidence>
<dbReference type="InterPro" id="IPR007219">
    <property type="entry name" value="XnlR_reg_dom"/>
</dbReference>
<dbReference type="InterPro" id="IPR036864">
    <property type="entry name" value="Zn2-C6_fun-type_DNA-bd_sf"/>
</dbReference>
<evidence type="ECO:0000256" key="2">
    <source>
        <dbReference type="ARBA" id="ARBA00022723"/>
    </source>
</evidence>
<feature type="region of interest" description="Disordered" evidence="7">
    <location>
        <begin position="1"/>
        <end position="21"/>
    </location>
</feature>
<dbReference type="Proteomes" id="UP001345013">
    <property type="component" value="Unassembled WGS sequence"/>
</dbReference>
<gene>
    <name evidence="9" type="ORF">LTR24_006781</name>
</gene>
<evidence type="ECO:0000256" key="6">
    <source>
        <dbReference type="ARBA" id="ARBA00023242"/>
    </source>
</evidence>
<dbReference type="PROSITE" id="PS50048">
    <property type="entry name" value="ZN2_CY6_FUNGAL_2"/>
    <property type="match status" value="1"/>
</dbReference>
<sequence>MSEASPVSPQQPKKRKLRHPRTSNACNFCRKRKVRCSGTQPCEVCVREEVNCEYVNGPPNVPSSSIETVHGLASASPLAFEERLNSLKRNLDRSNESSSRAGSSFNDAAYSRRSSIDPPQTFSHGHHVGPTSGISFLYGQWDKGRPQDRVSGGPGEDEVVISHAPLISYGDIPRLDNDTLSMLPEPVFTVEQIHDVLDRYFQYISPTYRFLHHPTVKRWASAYALQDRQLTAAQKAVVLLVCAQTLLHSPISPGVAQVGKGDVGMSMACSESAKSLLDKEIGPPSLASVQARIGMCLYFLSTFRLNECRYCFSFAISVATALGIHRRQSSSAKVNNLDAECRKRTFWSAYVLDGYLSVMLGRPRLIRDEDVDQPLPENIADNDLMSSQSVDDLPRHGNVEASVAHAKLAQLMARGNDQLYPLHSLTNDQLMERSNNMLDALADWQEALPEYLRPKRKIMTGQRTFERQNTILRLAVSHVRILATRRCLLMDFGHAHTDPFSQRQDARAKRSVQECISAIIMILETTETLIEHGQCYGGFWSTQYIALVAISTLYVLLIQGVRHALPADLESLLNIDECMEKAKRCREHLAALPPPGSQAERHHVLLAHLRLKAEKSLLRRRSPTGLIGSSQAQQSSIARRPDDQPNELLTTMSIANLNNNSFSNPLSTTQHDNTTSEFQTTREEPPNQATAVTEPYVPPLNQSMAAHDGTNDMFMFSNMLTPNSNSDASFQYMLDFGWQSLDTIGASSMRGDMYSYGSL</sequence>
<dbReference type="CDD" id="cd12148">
    <property type="entry name" value="fungal_TF_MHR"/>
    <property type="match status" value="1"/>
</dbReference>
<reference evidence="9 10" key="1">
    <citation type="submission" date="2023-08" db="EMBL/GenBank/DDBJ databases">
        <title>Black Yeasts Isolated from many extreme environments.</title>
        <authorList>
            <person name="Coleine C."/>
            <person name="Stajich J.E."/>
            <person name="Selbmann L."/>
        </authorList>
    </citation>
    <scope>NUCLEOTIDE SEQUENCE [LARGE SCALE GENOMIC DNA]</scope>
    <source>
        <strain evidence="9 10">CCFEE 5885</strain>
    </source>
</reference>
<dbReference type="PROSITE" id="PS00463">
    <property type="entry name" value="ZN2_CY6_FUNGAL_1"/>
    <property type="match status" value="1"/>
</dbReference>
<protein>
    <recommendedName>
        <fullName evidence="8">Zn(2)-C6 fungal-type domain-containing protein</fullName>
    </recommendedName>
</protein>
<dbReference type="SUPFAM" id="SSF57701">
    <property type="entry name" value="Zn2/Cys6 DNA-binding domain"/>
    <property type="match status" value="1"/>
</dbReference>
<feature type="region of interest" description="Disordered" evidence="7">
    <location>
        <begin position="622"/>
        <end position="644"/>
    </location>
</feature>
<feature type="domain" description="Zn(2)-C6 fungal-type" evidence="8">
    <location>
        <begin position="25"/>
        <end position="54"/>
    </location>
</feature>
<evidence type="ECO:0000256" key="5">
    <source>
        <dbReference type="ARBA" id="ARBA00023163"/>
    </source>
</evidence>